<accession>A0ABX2D7T4</accession>
<comment type="caution">
    <text evidence="2">The sequence shown here is derived from an EMBL/GenBank/DDBJ whole genome shotgun (WGS) entry which is preliminary data.</text>
</comment>
<proteinExistence type="predicted"/>
<reference evidence="2 3" key="1">
    <citation type="journal article" date="2020" name="Sci. Rep.">
        <title>A novel cyanobacterial geosmin producer, revising GeoA distribution and dispersion patterns in Bacteria.</title>
        <authorList>
            <person name="Churro C."/>
            <person name="Semedo-Aguiar A.P."/>
            <person name="Silva A.D."/>
            <person name="Pereira-Leal J.B."/>
            <person name="Leite R.B."/>
        </authorList>
    </citation>
    <scope>NUCLEOTIDE SEQUENCE [LARGE SCALE GENOMIC DNA]</scope>
    <source>
        <strain evidence="2 3">IPMA8</strain>
    </source>
</reference>
<feature type="compositionally biased region" description="Basic and acidic residues" evidence="1">
    <location>
        <begin position="19"/>
        <end position="32"/>
    </location>
</feature>
<evidence type="ECO:0000256" key="1">
    <source>
        <dbReference type="SAM" id="MobiDB-lite"/>
    </source>
</evidence>
<feature type="region of interest" description="Disordered" evidence="1">
    <location>
        <begin position="1"/>
        <end position="32"/>
    </location>
</feature>
<evidence type="ECO:0000313" key="3">
    <source>
        <dbReference type="Proteomes" id="UP000702425"/>
    </source>
</evidence>
<dbReference type="Proteomes" id="UP000702425">
    <property type="component" value="Unassembled WGS sequence"/>
</dbReference>
<dbReference type="EMBL" id="SRRZ01000306">
    <property type="protein sequence ID" value="NQE38663.1"/>
    <property type="molecule type" value="Genomic_DNA"/>
</dbReference>
<gene>
    <name evidence="2" type="ORF">E5S67_06448</name>
</gene>
<keyword evidence="3" id="KW-1185">Reference proteome</keyword>
<sequence length="32" mass="3854">MRFLTLLAQQKKKSQKRNPKTDPELVKKKQKN</sequence>
<organism evidence="2 3">
    <name type="scientific">Microcoleus asticus IPMA8</name>
    <dbReference type="NCBI Taxonomy" id="2563858"/>
    <lineage>
        <taxon>Bacteria</taxon>
        <taxon>Bacillati</taxon>
        <taxon>Cyanobacteriota</taxon>
        <taxon>Cyanophyceae</taxon>
        <taxon>Oscillatoriophycideae</taxon>
        <taxon>Oscillatoriales</taxon>
        <taxon>Microcoleaceae</taxon>
        <taxon>Microcoleus</taxon>
        <taxon>Microcoleus asticus</taxon>
    </lineage>
</organism>
<name>A0ABX2D7T4_9CYAN</name>
<evidence type="ECO:0000313" key="2">
    <source>
        <dbReference type="EMBL" id="NQE38663.1"/>
    </source>
</evidence>
<protein>
    <submittedName>
        <fullName evidence="2">Uncharacterized protein</fullName>
    </submittedName>
</protein>